<evidence type="ECO:0000256" key="1">
    <source>
        <dbReference type="SAM" id="Phobius"/>
    </source>
</evidence>
<evidence type="ECO:0000313" key="2">
    <source>
        <dbReference type="EMBL" id="OQP56334.1"/>
    </source>
</evidence>
<organism evidence="2 3">
    <name type="scientific">Niastella populi</name>
    <dbReference type="NCBI Taxonomy" id="550983"/>
    <lineage>
        <taxon>Bacteria</taxon>
        <taxon>Pseudomonadati</taxon>
        <taxon>Bacteroidota</taxon>
        <taxon>Chitinophagia</taxon>
        <taxon>Chitinophagales</taxon>
        <taxon>Chitinophagaceae</taxon>
        <taxon>Niastella</taxon>
    </lineage>
</organism>
<keyword evidence="3" id="KW-1185">Reference proteome</keyword>
<proteinExistence type="predicted"/>
<keyword evidence="1" id="KW-1133">Transmembrane helix</keyword>
<dbReference type="Pfam" id="PF25589">
    <property type="entry name" value="DUF7935"/>
    <property type="match status" value="1"/>
</dbReference>
<feature type="transmembrane region" description="Helical" evidence="1">
    <location>
        <begin position="12"/>
        <end position="30"/>
    </location>
</feature>
<dbReference type="Proteomes" id="UP000192276">
    <property type="component" value="Unassembled WGS sequence"/>
</dbReference>
<evidence type="ECO:0000313" key="3">
    <source>
        <dbReference type="Proteomes" id="UP000192276"/>
    </source>
</evidence>
<comment type="caution">
    <text evidence="2">The sequence shown here is derived from an EMBL/GenBank/DDBJ whole genome shotgun (WGS) entry which is preliminary data.</text>
</comment>
<reference evidence="3" key="1">
    <citation type="submission" date="2016-04" db="EMBL/GenBank/DDBJ databases">
        <authorList>
            <person name="Chen L."/>
            <person name="Zhuang W."/>
            <person name="Wang G."/>
        </authorList>
    </citation>
    <scope>NUCLEOTIDE SEQUENCE [LARGE SCALE GENOMIC DNA]</scope>
    <source>
        <strain evidence="3">208</strain>
    </source>
</reference>
<dbReference type="STRING" id="550983.A4R26_25905"/>
<keyword evidence="1" id="KW-0812">Transmembrane</keyword>
<dbReference type="InterPro" id="IPR057695">
    <property type="entry name" value="DUF7935"/>
</dbReference>
<protein>
    <submittedName>
        <fullName evidence="2">Uncharacterized protein</fullName>
    </submittedName>
</protein>
<dbReference type="AlphaFoldDB" id="A0A1V9FD92"/>
<name>A0A1V9FD92_9BACT</name>
<dbReference type="RefSeq" id="WP_081168952.1">
    <property type="nucleotide sequence ID" value="NZ_LWBP01000200.1"/>
</dbReference>
<dbReference type="OrthoDB" id="1493032at2"/>
<dbReference type="EMBL" id="LWBP01000200">
    <property type="protein sequence ID" value="OQP56334.1"/>
    <property type="molecule type" value="Genomic_DNA"/>
</dbReference>
<keyword evidence="1" id="KW-0472">Membrane</keyword>
<accession>A0A1V9FD92</accession>
<sequence length="182" mass="20601">MYLLELTSTQMTISIVIALVLGGALAFLFWKQRKEAKELLEKHEQQKAAAAPQSTQPLQLQAYERLMLLVDRIALPNLIGRTASAGLSSRDMQMLLIQQIRQEFEYNVTQQIYVTQESWEAVRNLKDQNLLIINQIASFLPADATGQDLSRSILEMLMQNPKASLHNVVADVLSYEAKKLMV</sequence>
<gene>
    <name evidence="2" type="ORF">A4R26_25905</name>
</gene>